<dbReference type="EMBL" id="JBHLUX010000004">
    <property type="protein sequence ID" value="MFC0469278.1"/>
    <property type="molecule type" value="Genomic_DNA"/>
</dbReference>
<gene>
    <name evidence="1" type="ORF">ACFFHM_01670</name>
</gene>
<organism evidence="1 2">
    <name type="scientific">Halalkalibacter kiskunsagensis</name>
    <dbReference type="NCBI Taxonomy" id="1548599"/>
    <lineage>
        <taxon>Bacteria</taxon>
        <taxon>Bacillati</taxon>
        <taxon>Bacillota</taxon>
        <taxon>Bacilli</taxon>
        <taxon>Bacillales</taxon>
        <taxon>Bacillaceae</taxon>
        <taxon>Halalkalibacter</taxon>
    </lineage>
</organism>
<name>A0ABV6K7J7_9BACI</name>
<evidence type="ECO:0000313" key="1">
    <source>
        <dbReference type="EMBL" id="MFC0469278.1"/>
    </source>
</evidence>
<protein>
    <submittedName>
        <fullName evidence="1">Uncharacterized protein</fullName>
    </submittedName>
</protein>
<proteinExistence type="predicted"/>
<sequence>MDFLLLSVILGLILFVPYKKFRDTKYEEVSGNGFFDTMSDKDNYGEYVTFSILQNHLLQLFL</sequence>
<keyword evidence="2" id="KW-1185">Reference proteome</keyword>
<evidence type="ECO:0000313" key="2">
    <source>
        <dbReference type="Proteomes" id="UP001589838"/>
    </source>
</evidence>
<accession>A0ABV6K7J7</accession>
<comment type="caution">
    <text evidence="1">The sequence shown here is derived from an EMBL/GenBank/DDBJ whole genome shotgun (WGS) entry which is preliminary data.</text>
</comment>
<dbReference type="RefSeq" id="WP_335963024.1">
    <property type="nucleotide sequence ID" value="NZ_JAXBLX010000039.1"/>
</dbReference>
<reference evidence="1 2" key="1">
    <citation type="submission" date="2024-09" db="EMBL/GenBank/DDBJ databases">
        <authorList>
            <person name="Sun Q."/>
            <person name="Mori K."/>
        </authorList>
    </citation>
    <scope>NUCLEOTIDE SEQUENCE [LARGE SCALE GENOMIC DNA]</scope>
    <source>
        <strain evidence="1 2">NCAIM B.02610</strain>
    </source>
</reference>
<dbReference type="Proteomes" id="UP001589838">
    <property type="component" value="Unassembled WGS sequence"/>
</dbReference>